<keyword evidence="3" id="KW-1185">Reference proteome</keyword>
<dbReference type="AlphaFoldDB" id="A0A1V8TDT1"/>
<feature type="compositionally biased region" description="Low complexity" evidence="1">
    <location>
        <begin position="44"/>
        <end position="61"/>
    </location>
</feature>
<sequence>MAASEELRTPPDLERTSTAKKRKSEDRQESKSPAPTEASRESSAEQTSESADESSASDSEPASPPKKIKLEGAESYGDTKPACPPEKSKLDDADSKPTKDEGVPVKTESQADRFQALFESNTRLSISVSQLSQADKKHADANTENAASFTKLAEQLMKSVEKVREEEEAKQADRIAKLEATVHKYEAARGSQAAFLKDTQARSLALDKREKDLREQERDVHAGFVNIRNMTAAQSQTTRPSVYDRSRLDMYGMDRVPQLLETNPYYKKLTTQFGQKASAFLACQPRDEHPPIPPEILQSGWDTQPIEHWYGELDEMWKFLCNLPKNCKEELLDSFFNHMRPRSKDDPEKWLDEADEALERLMGSIESNPARSGYQVKQELAKKSTRIRPVKPTLLLRRRLRRFRALRRWEILTAMLAGDMRSKGYRVARSQARLFADEHDFAEFD</sequence>
<accession>A0A1V8TDT1</accession>
<evidence type="ECO:0000313" key="3">
    <source>
        <dbReference type="Proteomes" id="UP000192596"/>
    </source>
</evidence>
<dbReference type="EMBL" id="NAJO01000010">
    <property type="protein sequence ID" value="OQO09398.1"/>
    <property type="molecule type" value="Genomic_DNA"/>
</dbReference>
<protein>
    <submittedName>
        <fullName evidence="2">Uncharacterized protein</fullName>
    </submittedName>
</protein>
<feature type="compositionally biased region" description="Basic and acidic residues" evidence="1">
    <location>
        <begin position="86"/>
        <end position="103"/>
    </location>
</feature>
<organism evidence="2 3">
    <name type="scientific">Cryoendolithus antarcticus</name>
    <dbReference type="NCBI Taxonomy" id="1507870"/>
    <lineage>
        <taxon>Eukaryota</taxon>
        <taxon>Fungi</taxon>
        <taxon>Dikarya</taxon>
        <taxon>Ascomycota</taxon>
        <taxon>Pezizomycotina</taxon>
        <taxon>Dothideomycetes</taxon>
        <taxon>Dothideomycetidae</taxon>
        <taxon>Cladosporiales</taxon>
        <taxon>Cladosporiaceae</taxon>
        <taxon>Cryoendolithus</taxon>
    </lineage>
</organism>
<name>A0A1V8TDT1_9PEZI</name>
<comment type="caution">
    <text evidence="2">The sequence shown here is derived from an EMBL/GenBank/DDBJ whole genome shotgun (WGS) entry which is preliminary data.</text>
</comment>
<gene>
    <name evidence="2" type="ORF">B0A48_04796</name>
</gene>
<reference evidence="3" key="1">
    <citation type="submission" date="2017-03" db="EMBL/GenBank/DDBJ databases">
        <title>Genomes of endolithic fungi from Antarctica.</title>
        <authorList>
            <person name="Coleine C."/>
            <person name="Masonjones S."/>
            <person name="Stajich J.E."/>
        </authorList>
    </citation>
    <scope>NUCLEOTIDE SEQUENCE [LARGE SCALE GENOMIC DNA]</scope>
    <source>
        <strain evidence="3">CCFEE 5527</strain>
    </source>
</reference>
<feature type="region of interest" description="Disordered" evidence="1">
    <location>
        <begin position="1"/>
        <end position="114"/>
    </location>
</feature>
<proteinExistence type="predicted"/>
<dbReference type="InParanoid" id="A0A1V8TDT1"/>
<evidence type="ECO:0000313" key="2">
    <source>
        <dbReference type="EMBL" id="OQO09398.1"/>
    </source>
</evidence>
<feature type="compositionally biased region" description="Basic and acidic residues" evidence="1">
    <location>
        <begin position="1"/>
        <end position="30"/>
    </location>
</feature>
<evidence type="ECO:0000256" key="1">
    <source>
        <dbReference type="SAM" id="MobiDB-lite"/>
    </source>
</evidence>
<dbReference type="Proteomes" id="UP000192596">
    <property type="component" value="Unassembled WGS sequence"/>
</dbReference>